<evidence type="ECO:0000256" key="12">
    <source>
        <dbReference type="ARBA" id="ARBA00022842"/>
    </source>
</evidence>
<dbReference type="GO" id="GO:0005886">
    <property type="term" value="C:plasma membrane"/>
    <property type="evidence" value="ECO:0007669"/>
    <property type="project" value="TreeGrafter"/>
</dbReference>
<feature type="chain" id="PRO_5002543791" description="dynamin GTPase" evidence="23">
    <location>
        <begin position="19"/>
        <end position="983"/>
    </location>
</feature>
<evidence type="ECO:0000256" key="23">
    <source>
        <dbReference type="SAM" id="SignalP"/>
    </source>
</evidence>
<evidence type="ECO:0000259" key="25">
    <source>
        <dbReference type="PROSITE" id="PS51388"/>
    </source>
</evidence>
<dbReference type="PANTHER" id="PTHR11566:SF212">
    <property type="entry name" value="DYNAMIN"/>
    <property type="match status" value="1"/>
</dbReference>
<dbReference type="GO" id="GO:0015886">
    <property type="term" value="P:heme transport"/>
    <property type="evidence" value="ECO:0007669"/>
    <property type="project" value="EnsemblFungi"/>
</dbReference>
<dbReference type="InterPro" id="IPR030381">
    <property type="entry name" value="G_DYNAMIN_dom"/>
</dbReference>
<protein>
    <recommendedName>
        <fullName evidence="5">dynamin GTPase</fullName>
        <ecNumber evidence="5">3.6.5.5</ecNumber>
    </recommendedName>
</protein>
<evidence type="ECO:0000256" key="22">
    <source>
        <dbReference type="SAM" id="MobiDB-lite"/>
    </source>
</evidence>
<evidence type="ECO:0000256" key="1">
    <source>
        <dbReference type="ARBA" id="ARBA00001938"/>
    </source>
</evidence>
<dbReference type="GO" id="GO:0005525">
    <property type="term" value="F:GTP binding"/>
    <property type="evidence" value="ECO:0007669"/>
    <property type="project" value="UniProtKB-KW"/>
</dbReference>
<dbReference type="GO" id="GO:0046872">
    <property type="term" value="F:metal ion binding"/>
    <property type="evidence" value="ECO:0007669"/>
    <property type="project" value="UniProtKB-KW"/>
</dbReference>
<dbReference type="Gene3D" id="2.40.50.100">
    <property type="match status" value="1"/>
</dbReference>
<dbReference type="GO" id="GO:0070300">
    <property type="term" value="F:phosphatidic acid binding"/>
    <property type="evidence" value="ECO:0007669"/>
    <property type="project" value="EnsemblFungi"/>
</dbReference>
<dbReference type="GO" id="GO:0030061">
    <property type="term" value="C:mitochondrial crista"/>
    <property type="evidence" value="ECO:0007669"/>
    <property type="project" value="EnsemblFungi"/>
</dbReference>
<dbReference type="InterPro" id="IPR022812">
    <property type="entry name" value="Dynamin"/>
</dbReference>
<dbReference type="NCBIfam" id="NF002270">
    <property type="entry name" value="PRK01202.1"/>
    <property type="match status" value="1"/>
</dbReference>
<dbReference type="SUPFAM" id="SSF52540">
    <property type="entry name" value="P-loop containing nucleoside triphosphate hydrolases"/>
    <property type="match status" value="1"/>
</dbReference>
<dbReference type="CDD" id="cd08771">
    <property type="entry name" value="DLP_1"/>
    <property type="match status" value="1"/>
</dbReference>
<dbReference type="PROSITE" id="PS51718">
    <property type="entry name" value="G_DYNAMIN_2"/>
    <property type="match status" value="1"/>
</dbReference>
<keyword evidence="16 21" id="KW-0342">GTP-binding</keyword>
<feature type="domain" description="Dynamin-type G" evidence="26">
    <location>
        <begin position="162"/>
        <end position="436"/>
    </location>
</feature>
<keyword evidence="13" id="KW-0809">Transit peptide</keyword>
<evidence type="ECO:0000256" key="16">
    <source>
        <dbReference type="ARBA" id="ARBA00023134"/>
    </source>
</evidence>
<dbReference type="CDD" id="cd06848">
    <property type="entry name" value="GCS_H"/>
    <property type="match status" value="1"/>
</dbReference>
<keyword evidence="17" id="KW-0472">Membrane</keyword>
<evidence type="ECO:0000313" key="28">
    <source>
        <dbReference type="Proteomes" id="UP000053317"/>
    </source>
</evidence>
<dbReference type="GO" id="GO:0140523">
    <property type="term" value="F:GTPase-dependent fusogenic activity"/>
    <property type="evidence" value="ECO:0007669"/>
    <property type="project" value="EnsemblFungi"/>
</dbReference>
<dbReference type="InterPro" id="IPR033753">
    <property type="entry name" value="GCV_H/Fam206"/>
</dbReference>
<dbReference type="NCBIfam" id="TIGR00527">
    <property type="entry name" value="gcvH"/>
    <property type="match status" value="1"/>
</dbReference>
<dbReference type="InterPro" id="IPR027417">
    <property type="entry name" value="P-loop_NTPase"/>
</dbReference>
<dbReference type="GO" id="GO:1990627">
    <property type="term" value="P:mitochondrial inner membrane fusion"/>
    <property type="evidence" value="ECO:0007669"/>
    <property type="project" value="EnsemblFungi"/>
</dbReference>
<dbReference type="PROSITE" id="PS00410">
    <property type="entry name" value="G_DYNAMIN_1"/>
    <property type="match status" value="1"/>
</dbReference>
<dbReference type="PROSITE" id="PS51388">
    <property type="entry name" value="GED"/>
    <property type="match status" value="1"/>
</dbReference>
<dbReference type="GO" id="GO:0005874">
    <property type="term" value="C:microtubule"/>
    <property type="evidence" value="ECO:0007669"/>
    <property type="project" value="TreeGrafter"/>
</dbReference>
<dbReference type="InterPro" id="IPR000375">
    <property type="entry name" value="Dynamin_stalk"/>
</dbReference>
<keyword evidence="12" id="KW-0460">Magnesium</keyword>
<keyword evidence="28" id="KW-1185">Reference proteome</keyword>
<dbReference type="AlphaFoldDB" id="A0A0G2EX52"/>
<dbReference type="OrthoDB" id="5061070at2759"/>
<keyword evidence="7" id="KW-0479">Metal-binding</keyword>
<evidence type="ECO:0000256" key="14">
    <source>
        <dbReference type="ARBA" id="ARBA00022989"/>
    </source>
</evidence>
<dbReference type="Pfam" id="PF01031">
    <property type="entry name" value="Dynamin_M"/>
    <property type="match status" value="1"/>
</dbReference>
<dbReference type="PROSITE" id="PS50968">
    <property type="entry name" value="BIOTINYL_LIPOYL"/>
    <property type="match status" value="1"/>
</dbReference>
<feature type="compositionally biased region" description="Gly residues" evidence="22">
    <location>
        <begin position="86"/>
        <end position="96"/>
    </location>
</feature>
<dbReference type="GO" id="GO:0019464">
    <property type="term" value="P:glycine decarboxylation via glycine cleavage system"/>
    <property type="evidence" value="ECO:0007669"/>
    <property type="project" value="InterPro"/>
</dbReference>
<keyword evidence="23" id="KW-0732">Signal</keyword>
<feature type="modified residue" description="N6-lipoyllysine" evidence="20">
    <location>
        <position position="918"/>
    </location>
</feature>
<keyword evidence="15" id="KW-0496">Mitochondrion</keyword>
<dbReference type="FunFam" id="3.40.50.300:FF:000741">
    <property type="entry name" value="Putative mitochondrial dynamin GTPase"/>
    <property type="match status" value="1"/>
</dbReference>
<comment type="similarity">
    <text evidence="21">Belongs to the TRAFAC class dynamin-like GTPase superfamily. Dynamin/Fzo/YdjA family.</text>
</comment>
<keyword evidence="9" id="KW-0999">Mitochondrion inner membrane</keyword>
<dbReference type="InterPro" id="IPR017453">
    <property type="entry name" value="GCV_H_sub"/>
</dbReference>
<dbReference type="GO" id="GO:0008017">
    <property type="term" value="F:microtubule binding"/>
    <property type="evidence" value="ECO:0007669"/>
    <property type="project" value="TreeGrafter"/>
</dbReference>
<dbReference type="PROSITE" id="PS00189">
    <property type="entry name" value="LIPOYL"/>
    <property type="match status" value="1"/>
</dbReference>
<dbReference type="SMART" id="SM00053">
    <property type="entry name" value="DYNc"/>
    <property type="match status" value="1"/>
</dbReference>
<evidence type="ECO:0000256" key="19">
    <source>
        <dbReference type="ARBA" id="ARBA00048040"/>
    </source>
</evidence>
<organism evidence="27 28">
    <name type="scientific">Phaeomoniella chlamydospora</name>
    <name type="common">Phaeoacremonium chlamydosporum</name>
    <dbReference type="NCBI Taxonomy" id="158046"/>
    <lineage>
        <taxon>Eukaryota</taxon>
        <taxon>Fungi</taxon>
        <taxon>Dikarya</taxon>
        <taxon>Ascomycota</taxon>
        <taxon>Pezizomycotina</taxon>
        <taxon>Eurotiomycetes</taxon>
        <taxon>Chaetothyriomycetidae</taxon>
        <taxon>Phaeomoniellales</taxon>
        <taxon>Phaeomoniellaceae</taxon>
        <taxon>Phaeomoniella</taxon>
    </lineage>
</organism>
<evidence type="ECO:0000256" key="6">
    <source>
        <dbReference type="ARBA" id="ARBA00022692"/>
    </source>
</evidence>
<keyword evidence="10" id="KW-0378">Hydrolase</keyword>
<evidence type="ECO:0000313" key="27">
    <source>
        <dbReference type="EMBL" id="KKY27212.1"/>
    </source>
</evidence>
<feature type="region of interest" description="Disordered" evidence="22">
    <location>
        <begin position="823"/>
        <end position="842"/>
    </location>
</feature>
<keyword evidence="8 21" id="KW-0547">Nucleotide-binding</keyword>
<evidence type="ECO:0000256" key="11">
    <source>
        <dbReference type="ARBA" id="ARBA00022823"/>
    </source>
</evidence>
<evidence type="ECO:0000256" key="4">
    <source>
        <dbReference type="ARBA" id="ARBA00009249"/>
    </source>
</evidence>
<comment type="cofactor">
    <cofactor evidence="1">
        <name>(R)-lipoate</name>
        <dbReference type="ChEBI" id="CHEBI:83088"/>
    </cofactor>
</comment>
<feature type="domain" description="Lipoyl-binding" evidence="24">
    <location>
        <begin position="877"/>
        <end position="959"/>
    </location>
</feature>
<evidence type="ECO:0000256" key="3">
    <source>
        <dbReference type="ARBA" id="ARBA00004569"/>
    </source>
</evidence>
<feature type="domain" description="GED" evidence="25">
    <location>
        <begin position="727"/>
        <end position="820"/>
    </location>
</feature>
<dbReference type="GO" id="GO:0097753">
    <property type="term" value="P:membrane bending"/>
    <property type="evidence" value="ECO:0007669"/>
    <property type="project" value="EnsemblFungi"/>
</dbReference>
<dbReference type="EMBL" id="LCWF01000027">
    <property type="protein sequence ID" value="KKY27212.1"/>
    <property type="molecule type" value="Genomic_DNA"/>
</dbReference>
<dbReference type="InterPro" id="IPR019762">
    <property type="entry name" value="Dynamin_GTPase_CS"/>
</dbReference>
<dbReference type="InterPro" id="IPR045063">
    <property type="entry name" value="Dynamin_N"/>
</dbReference>
<dbReference type="GO" id="GO:0000001">
    <property type="term" value="P:mitochondrion inheritance"/>
    <property type="evidence" value="ECO:0007669"/>
    <property type="project" value="EnsemblFungi"/>
</dbReference>
<dbReference type="GO" id="GO:0097749">
    <property type="term" value="P:membrane tubulation"/>
    <property type="evidence" value="ECO:0007669"/>
    <property type="project" value="EnsemblFungi"/>
</dbReference>
<reference evidence="27 28" key="2">
    <citation type="submission" date="2015-05" db="EMBL/GenBank/DDBJ databases">
        <authorList>
            <person name="Morales-Cruz A."/>
            <person name="Amrine K.C."/>
            <person name="Cantu D."/>
        </authorList>
    </citation>
    <scope>NUCLEOTIDE SEQUENCE [LARGE SCALE GENOMIC DNA]</scope>
    <source>
        <strain evidence="27">UCRPC4</strain>
    </source>
</reference>
<dbReference type="Gene3D" id="3.40.50.300">
    <property type="entry name" value="P-loop containing nucleotide triphosphate hydrolases"/>
    <property type="match status" value="1"/>
</dbReference>
<comment type="similarity">
    <text evidence="4">Belongs to the GcvH family.</text>
</comment>
<dbReference type="GO" id="GO:0180020">
    <property type="term" value="F:membrane bending activity"/>
    <property type="evidence" value="ECO:0007669"/>
    <property type="project" value="EnsemblFungi"/>
</dbReference>
<evidence type="ECO:0000256" key="20">
    <source>
        <dbReference type="PIRSR" id="PIRSR617453-50"/>
    </source>
</evidence>
<feature type="region of interest" description="Disordered" evidence="22">
    <location>
        <begin position="84"/>
        <end position="105"/>
    </location>
</feature>
<keyword evidence="18" id="KW-1015">Disulfide bond</keyword>
<dbReference type="Pfam" id="PF01597">
    <property type="entry name" value="GCV_H"/>
    <property type="match status" value="1"/>
</dbReference>
<evidence type="ECO:0000256" key="13">
    <source>
        <dbReference type="ARBA" id="ARBA00022946"/>
    </source>
</evidence>
<dbReference type="GO" id="GO:0042407">
    <property type="term" value="P:cristae formation"/>
    <property type="evidence" value="ECO:0007669"/>
    <property type="project" value="EnsemblFungi"/>
</dbReference>
<dbReference type="InterPro" id="IPR011053">
    <property type="entry name" value="Single_hybrid_motif"/>
</dbReference>
<sequence length="983" mass="108375">MSPLIPALFGGAFIAGLAYLQYQATQAGNYAIDALTRGRDAAVGFAGSVFEGGRGVFDRMERGWGKTKDETEVPEWIQKILRWGEGSEGGSGGSGGPNQEPQTNKAAAVGTVATGAAFGYDKESEDDSRSAEQAARDDQMMMLTKKMIEIRTILQTVGQSGALTLPSIVVIGSQSSGKSSVLEAIVGHEFLPKGSNMVTRRPIELTLVNTPNAKAEYGEFPALGLGKITDFSQIQRTLTDLNLAVPVEQCVTDDPIQLSIYSPNVPDLSLTDLPGYIQVAGRDQPPELKQKISDLCDKYIQPPNVILAISAADVDLANSTALRASRRVDPRGERTIGVITKIDLVDSKRGMDILTDKKYPLRLGYVGVVCRVPSTPTSLFSRGSGNITAAIVRNENAYFSSHPDEFGPDTNVAVGTTTLRKKLMQVLEQTMASSLAGTRDAIIQELEEATYEFKVQYNDRPLSAESYLAESLDAFKHSFKDFSDHFGRAQVRAILKDTLNQRILDILAKRYWNKPFDDLSQTPVDVDSLADLMKSEPSLYWHRKLDASTSELTKLGIGRLATTVVANEVQSQVDRLIAGSTFAAHPYAQRAITDAASSILNERFYSTSDQVENCIKPYKFEIEVEDNEWHKGRESVARVLKEELKACESAQKRLEEVVGRRKLKDVSSFIDRVRKGEVVLEGNGVGGAGGFSAALLQQGREAVFLRDRADIIKMRLLAVRSKQCANLKNKYQCPEIFLDVVADKLTSTAVLFLNVELLSEFYYNFPRELDVRLGRHLSDTEVERFAREDPRIRKHLDVIKRKDLLEMVLEKIESIRQLENRSKQSLKDKSNQAAKERSRASRLGGYGRKSFATQSRLLAKYYTEDHEWIDVSEDKKIGTIGITKYAAKSLGDVVYVELPEVDLEVKQGDSIGAVESVKSASDIMSPVSGKIIEANSVLESTPGTINKGPEGEGWFAKVALSDSAEVERLLDAESYKKLTDDLE</sequence>
<dbReference type="GO" id="GO:0005758">
    <property type="term" value="C:mitochondrial intermembrane space"/>
    <property type="evidence" value="ECO:0007669"/>
    <property type="project" value="UniProtKB-SubCell"/>
</dbReference>
<accession>A0A0G2EX52</accession>
<evidence type="ECO:0000256" key="10">
    <source>
        <dbReference type="ARBA" id="ARBA00022801"/>
    </source>
</evidence>
<dbReference type="GO" id="GO:0005960">
    <property type="term" value="C:glycine cleavage complex"/>
    <property type="evidence" value="ECO:0007669"/>
    <property type="project" value="InterPro"/>
</dbReference>
<dbReference type="GO" id="GO:0031623">
    <property type="term" value="P:receptor internalization"/>
    <property type="evidence" value="ECO:0007669"/>
    <property type="project" value="TreeGrafter"/>
</dbReference>
<dbReference type="GO" id="GO:0080025">
    <property type="term" value="F:phosphatidylinositol-3,5-bisphosphate binding"/>
    <property type="evidence" value="ECO:0007669"/>
    <property type="project" value="EnsemblFungi"/>
</dbReference>
<dbReference type="Pfam" id="PF00350">
    <property type="entry name" value="Dynamin_N"/>
    <property type="match status" value="1"/>
</dbReference>
<dbReference type="InterPro" id="IPR002930">
    <property type="entry name" value="GCV_H"/>
</dbReference>
<keyword evidence="11 20" id="KW-0450">Lipoyl</keyword>
<evidence type="ECO:0000256" key="8">
    <source>
        <dbReference type="ARBA" id="ARBA00022741"/>
    </source>
</evidence>
<dbReference type="InterPro" id="IPR000089">
    <property type="entry name" value="Biotin_lipoyl"/>
</dbReference>
<evidence type="ECO:0000256" key="2">
    <source>
        <dbReference type="ARBA" id="ARBA00004273"/>
    </source>
</evidence>
<dbReference type="Pfam" id="PF24550">
    <property type="entry name" value="LIS_MGM1"/>
    <property type="match status" value="1"/>
</dbReference>
<evidence type="ECO:0000256" key="21">
    <source>
        <dbReference type="RuleBase" id="RU003932"/>
    </source>
</evidence>
<dbReference type="InterPro" id="IPR056495">
    <property type="entry name" value="LIS_MGM1"/>
</dbReference>
<feature type="compositionally biased region" description="Basic and acidic residues" evidence="22">
    <location>
        <begin position="823"/>
        <end position="839"/>
    </location>
</feature>
<gene>
    <name evidence="27" type="ORF">UCRPC4_g01194</name>
</gene>
<evidence type="ECO:0000256" key="18">
    <source>
        <dbReference type="ARBA" id="ARBA00023157"/>
    </source>
</evidence>
<evidence type="ECO:0000256" key="5">
    <source>
        <dbReference type="ARBA" id="ARBA00011980"/>
    </source>
</evidence>
<feature type="signal peptide" evidence="23">
    <location>
        <begin position="1"/>
        <end position="18"/>
    </location>
</feature>
<comment type="subcellular location">
    <subcellularLocation>
        <location evidence="2">Mitochondrion inner membrane</location>
    </subcellularLocation>
    <subcellularLocation>
        <location evidence="3">Mitochondrion intermembrane space</location>
    </subcellularLocation>
</comment>
<keyword evidence="14" id="KW-1133">Transmembrane helix</keyword>
<evidence type="ECO:0000256" key="7">
    <source>
        <dbReference type="ARBA" id="ARBA00022723"/>
    </source>
</evidence>
<proteinExistence type="inferred from homology"/>
<dbReference type="GO" id="GO:1990626">
    <property type="term" value="P:mitochondrial outer membrane fusion"/>
    <property type="evidence" value="ECO:0007669"/>
    <property type="project" value="EnsemblFungi"/>
</dbReference>
<reference evidence="27 28" key="1">
    <citation type="submission" date="2015-05" db="EMBL/GenBank/DDBJ databases">
        <title>Distinctive expansion of gene families associated with plant cell wall degradation and secondary metabolism in the genomes of grapevine trunk pathogens.</title>
        <authorList>
            <person name="Lawrence D.P."/>
            <person name="Travadon R."/>
            <person name="Rolshausen P.E."/>
            <person name="Baumgartner K."/>
        </authorList>
    </citation>
    <scope>NUCLEOTIDE SEQUENCE [LARGE SCALE GENOMIC DNA]</scope>
    <source>
        <strain evidence="27">UCRPC4</strain>
    </source>
</reference>
<comment type="catalytic activity">
    <reaction evidence="19">
        <text>GTP + H2O = GDP + phosphate + H(+)</text>
        <dbReference type="Rhea" id="RHEA:19669"/>
        <dbReference type="ChEBI" id="CHEBI:15377"/>
        <dbReference type="ChEBI" id="CHEBI:15378"/>
        <dbReference type="ChEBI" id="CHEBI:37565"/>
        <dbReference type="ChEBI" id="CHEBI:43474"/>
        <dbReference type="ChEBI" id="CHEBI:58189"/>
        <dbReference type="EC" id="3.6.5.5"/>
    </reaction>
</comment>
<dbReference type="InterPro" id="IPR020850">
    <property type="entry name" value="GED_dom"/>
</dbReference>
<dbReference type="PRINTS" id="PR00195">
    <property type="entry name" value="DYNAMIN"/>
</dbReference>
<evidence type="ECO:0000256" key="15">
    <source>
        <dbReference type="ARBA" id="ARBA00023128"/>
    </source>
</evidence>
<dbReference type="GO" id="GO:0001786">
    <property type="term" value="F:phosphatidylserine binding"/>
    <property type="evidence" value="ECO:0007669"/>
    <property type="project" value="EnsemblFungi"/>
</dbReference>
<dbReference type="PANTHER" id="PTHR11566">
    <property type="entry name" value="DYNAMIN"/>
    <property type="match status" value="1"/>
</dbReference>
<evidence type="ECO:0000259" key="24">
    <source>
        <dbReference type="PROSITE" id="PS50968"/>
    </source>
</evidence>
<dbReference type="InterPro" id="IPR001401">
    <property type="entry name" value="Dynamin_GTPase"/>
</dbReference>
<dbReference type="EC" id="3.6.5.5" evidence="5"/>
<dbReference type="Proteomes" id="UP000053317">
    <property type="component" value="Unassembled WGS sequence"/>
</dbReference>
<dbReference type="HAMAP" id="MF_00272">
    <property type="entry name" value="GcvH"/>
    <property type="match status" value="1"/>
</dbReference>
<evidence type="ECO:0000256" key="17">
    <source>
        <dbReference type="ARBA" id="ARBA00023136"/>
    </source>
</evidence>
<dbReference type="SUPFAM" id="SSF51230">
    <property type="entry name" value="Single hybrid motif"/>
    <property type="match status" value="1"/>
</dbReference>
<evidence type="ECO:0000256" key="9">
    <source>
        <dbReference type="ARBA" id="ARBA00022792"/>
    </source>
</evidence>
<name>A0A0G2EX52_PHACM</name>
<comment type="caution">
    <text evidence="27">The sequence shown here is derived from an EMBL/GenBank/DDBJ whole genome shotgun (WGS) entry which is preliminary data.</text>
</comment>
<keyword evidence="6" id="KW-0812">Transmembrane</keyword>
<dbReference type="GO" id="GO:0005741">
    <property type="term" value="C:mitochondrial outer membrane"/>
    <property type="evidence" value="ECO:0007669"/>
    <property type="project" value="EnsemblFungi"/>
</dbReference>
<dbReference type="GO" id="GO:0097002">
    <property type="term" value="C:mitochondrial inner boundary membrane"/>
    <property type="evidence" value="ECO:0007669"/>
    <property type="project" value="EnsemblFungi"/>
</dbReference>
<evidence type="ECO:0000259" key="26">
    <source>
        <dbReference type="PROSITE" id="PS51718"/>
    </source>
</evidence>
<dbReference type="GO" id="GO:1901612">
    <property type="term" value="F:cardiolipin binding"/>
    <property type="evidence" value="ECO:0007669"/>
    <property type="project" value="EnsemblFungi"/>
</dbReference>
<dbReference type="InterPro" id="IPR003016">
    <property type="entry name" value="2-oxoA_DH_lipoyl-BS"/>
</dbReference>